<evidence type="ECO:0000313" key="2">
    <source>
        <dbReference type="EMBL" id="KAK3796581.1"/>
    </source>
</evidence>
<feature type="region of interest" description="Disordered" evidence="1">
    <location>
        <begin position="1"/>
        <end position="23"/>
    </location>
</feature>
<keyword evidence="3" id="KW-1185">Reference proteome</keyword>
<name>A0AAE1B097_9GAST</name>
<gene>
    <name evidence="2" type="ORF">RRG08_057832</name>
</gene>
<reference evidence="2" key="1">
    <citation type="journal article" date="2023" name="G3 (Bethesda)">
        <title>A reference genome for the long-term kleptoplast-retaining sea slug Elysia crispata morphotype clarki.</title>
        <authorList>
            <person name="Eastman K.E."/>
            <person name="Pendleton A.L."/>
            <person name="Shaikh M.A."/>
            <person name="Suttiyut T."/>
            <person name="Ogas R."/>
            <person name="Tomko P."/>
            <person name="Gavelis G."/>
            <person name="Widhalm J.R."/>
            <person name="Wisecaver J.H."/>
        </authorList>
    </citation>
    <scope>NUCLEOTIDE SEQUENCE</scope>
    <source>
        <strain evidence="2">ECLA1</strain>
    </source>
</reference>
<accession>A0AAE1B097</accession>
<evidence type="ECO:0000256" key="1">
    <source>
        <dbReference type="SAM" id="MobiDB-lite"/>
    </source>
</evidence>
<evidence type="ECO:0000313" key="3">
    <source>
        <dbReference type="Proteomes" id="UP001283361"/>
    </source>
</evidence>
<protein>
    <submittedName>
        <fullName evidence="2">Uncharacterized protein</fullName>
    </submittedName>
</protein>
<dbReference type="EMBL" id="JAWDGP010000872">
    <property type="protein sequence ID" value="KAK3796581.1"/>
    <property type="molecule type" value="Genomic_DNA"/>
</dbReference>
<organism evidence="2 3">
    <name type="scientific">Elysia crispata</name>
    <name type="common">lettuce slug</name>
    <dbReference type="NCBI Taxonomy" id="231223"/>
    <lineage>
        <taxon>Eukaryota</taxon>
        <taxon>Metazoa</taxon>
        <taxon>Spiralia</taxon>
        <taxon>Lophotrochozoa</taxon>
        <taxon>Mollusca</taxon>
        <taxon>Gastropoda</taxon>
        <taxon>Heterobranchia</taxon>
        <taxon>Euthyneura</taxon>
        <taxon>Panpulmonata</taxon>
        <taxon>Sacoglossa</taxon>
        <taxon>Placobranchoidea</taxon>
        <taxon>Plakobranchidae</taxon>
        <taxon>Elysia</taxon>
    </lineage>
</organism>
<dbReference type="AlphaFoldDB" id="A0AAE1B097"/>
<proteinExistence type="predicted"/>
<sequence>MGAEHWNKFGWQRPQNVKQRRPPVCSVADNMESSCGSKARLRSELLWPRTLLENVEVRRFKQCDRPLGRELDQVLNKFQIDTELCA</sequence>
<dbReference type="Proteomes" id="UP001283361">
    <property type="component" value="Unassembled WGS sequence"/>
</dbReference>
<comment type="caution">
    <text evidence="2">The sequence shown here is derived from an EMBL/GenBank/DDBJ whole genome shotgun (WGS) entry which is preliminary data.</text>
</comment>